<protein>
    <recommendedName>
        <fullName evidence="2">C2H2-type domain-containing protein</fullName>
    </recommendedName>
</protein>
<sequence>MSEAHQKIGSELHRSAFRWGSVICISMLVAGVAASAMRATKPPVIPAIAIPPGQRVSQTRCADCHIDVTDDFALTPHANTLHKAMHPAAMPHFAGQTFRDEATGNEFRFEVRDGRLFMTSPAYGRDVEIDWIFGSGTHAQTPLLTWPNDNGALFPVEGVVSWYPGHGLATTLKRTGDEPASGIAALGTRHSAPELLACFGCHSNAVPTNAKNEILFHQLEPNLGCAQCHWNSDVHVRELDEGNTSTIERLSELTPLESVNRCGRCHRRANEQDPHAIAAHDESIVRFASVGFVQSPCFLKQETVQLEGGLPARFDCVTCHDPHRTVPRDWTYYAQTCLKCHDAAQGRAADCTAAARTSNCIECHMPKEATNPYLSFTDHWIRIREKK</sequence>
<dbReference type="RefSeq" id="WP_092057071.1">
    <property type="nucleotide sequence ID" value="NZ_FOQD01000028.1"/>
</dbReference>
<organism evidence="3 4">
    <name type="scientific">Planctomicrobium piriforme</name>
    <dbReference type="NCBI Taxonomy" id="1576369"/>
    <lineage>
        <taxon>Bacteria</taxon>
        <taxon>Pseudomonadati</taxon>
        <taxon>Planctomycetota</taxon>
        <taxon>Planctomycetia</taxon>
        <taxon>Planctomycetales</taxon>
        <taxon>Planctomycetaceae</taxon>
        <taxon>Planctomicrobium</taxon>
    </lineage>
</organism>
<keyword evidence="1" id="KW-0732">Signal</keyword>
<dbReference type="InterPro" id="IPR051829">
    <property type="entry name" value="Multiheme_Cytochr_ET"/>
</dbReference>
<dbReference type="Gene3D" id="1.10.1130.10">
    <property type="entry name" value="Flavocytochrome C3, Chain A"/>
    <property type="match status" value="1"/>
</dbReference>
<gene>
    <name evidence="3" type="ORF">SAMN05421753_1286</name>
</gene>
<dbReference type="SUPFAM" id="SSF48695">
    <property type="entry name" value="Multiheme cytochromes"/>
    <property type="match status" value="1"/>
</dbReference>
<proteinExistence type="predicted"/>
<reference evidence="4" key="1">
    <citation type="submission" date="2016-10" db="EMBL/GenBank/DDBJ databases">
        <authorList>
            <person name="Varghese N."/>
            <person name="Submissions S."/>
        </authorList>
    </citation>
    <scope>NUCLEOTIDE SEQUENCE [LARGE SCALE GENOMIC DNA]</scope>
    <source>
        <strain evidence="4">DSM 26348</strain>
    </source>
</reference>
<evidence type="ECO:0000313" key="3">
    <source>
        <dbReference type="EMBL" id="SFJ66556.1"/>
    </source>
</evidence>
<dbReference type="PANTHER" id="PTHR35038:SF8">
    <property type="entry name" value="C-TYPE POLYHEME CYTOCHROME OMCC"/>
    <property type="match status" value="1"/>
</dbReference>
<dbReference type="InterPro" id="IPR036280">
    <property type="entry name" value="Multihaem_cyt_sf"/>
</dbReference>
<evidence type="ECO:0000256" key="1">
    <source>
        <dbReference type="ARBA" id="ARBA00022729"/>
    </source>
</evidence>
<evidence type="ECO:0000259" key="2">
    <source>
        <dbReference type="PROSITE" id="PS00028"/>
    </source>
</evidence>
<dbReference type="AlphaFoldDB" id="A0A1I3TA56"/>
<dbReference type="InterPro" id="IPR013087">
    <property type="entry name" value="Znf_C2H2_type"/>
</dbReference>
<evidence type="ECO:0000313" key="4">
    <source>
        <dbReference type="Proteomes" id="UP000199518"/>
    </source>
</evidence>
<accession>A0A1I3TA56</accession>
<dbReference type="EMBL" id="FOQD01000028">
    <property type="protein sequence ID" value="SFJ66556.1"/>
    <property type="molecule type" value="Genomic_DNA"/>
</dbReference>
<feature type="domain" description="C2H2-type" evidence="2">
    <location>
        <begin position="61"/>
        <end position="82"/>
    </location>
</feature>
<dbReference type="STRING" id="1576369.SAMN05421753_1286"/>
<dbReference type="PROSITE" id="PS00028">
    <property type="entry name" value="ZINC_FINGER_C2H2_1"/>
    <property type="match status" value="1"/>
</dbReference>
<dbReference type="Proteomes" id="UP000199518">
    <property type="component" value="Unassembled WGS sequence"/>
</dbReference>
<dbReference type="Gene3D" id="3.90.10.10">
    <property type="entry name" value="Cytochrome C3"/>
    <property type="match status" value="1"/>
</dbReference>
<keyword evidence="4" id="KW-1185">Reference proteome</keyword>
<dbReference type="PANTHER" id="PTHR35038">
    <property type="entry name" value="DISSIMILATORY SULFITE REDUCTASE SIRA"/>
    <property type="match status" value="1"/>
</dbReference>
<name>A0A1I3TA56_9PLAN</name>
<dbReference type="OrthoDB" id="234670at2"/>